<dbReference type="EMBL" id="CP016020">
    <property type="protein sequence ID" value="APH06148.1"/>
    <property type="molecule type" value="Genomic_DNA"/>
</dbReference>
<dbReference type="SUPFAM" id="SSF46785">
    <property type="entry name" value="Winged helix' DNA-binding domain"/>
    <property type="match status" value="1"/>
</dbReference>
<dbReference type="InterPro" id="IPR036388">
    <property type="entry name" value="WH-like_DNA-bd_sf"/>
</dbReference>
<name>A0A1L3MUY7_9BACI</name>
<gene>
    <name evidence="5" type="ORF">A9C19_16140</name>
</gene>
<dbReference type="InterPro" id="IPR000524">
    <property type="entry name" value="Tscrpt_reg_HTH_GntR"/>
</dbReference>
<keyword evidence="6" id="KW-1185">Reference proteome</keyword>
<dbReference type="AlphaFoldDB" id="A0A1L3MUY7"/>
<organism evidence="5 6">
    <name type="scientific">Bacillus weihaiensis</name>
    <dbReference type="NCBI Taxonomy" id="1547283"/>
    <lineage>
        <taxon>Bacteria</taxon>
        <taxon>Bacillati</taxon>
        <taxon>Bacillota</taxon>
        <taxon>Bacilli</taxon>
        <taxon>Bacillales</taxon>
        <taxon>Bacillaceae</taxon>
        <taxon>Bacillus</taxon>
    </lineage>
</organism>
<dbReference type="PANTHER" id="PTHR38445">
    <property type="entry name" value="HTH-TYPE TRANSCRIPTIONAL REPRESSOR YTRA"/>
    <property type="match status" value="1"/>
</dbReference>
<protein>
    <submittedName>
        <fullName evidence="5">GntR family transcriptional regulator</fullName>
    </submittedName>
</protein>
<evidence type="ECO:0000259" key="4">
    <source>
        <dbReference type="PROSITE" id="PS50949"/>
    </source>
</evidence>
<dbReference type="KEGG" id="bwh:A9C19_16140"/>
<dbReference type="Gene3D" id="1.10.10.10">
    <property type="entry name" value="Winged helix-like DNA-binding domain superfamily/Winged helix DNA-binding domain"/>
    <property type="match status" value="1"/>
</dbReference>
<dbReference type="Pfam" id="PF00392">
    <property type="entry name" value="GntR"/>
    <property type="match status" value="1"/>
</dbReference>
<evidence type="ECO:0000313" key="6">
    <source>
        <dbReference type="Proteomes" id="UP000181936"/>
    </source>
</evidence>
<proteinExistence type="predicted"/>
<dbReference type="PANTHER" id="PTHR38445:SF7">
    <property type="entry name" value="GNTR-FAMILY TRANSCRIPTIONAL REGULATOR"/>
    <property type="match status" value="1"/>
</dbReference>
<evidence type="ECO:0000256" key="1">
    <source>
        <dbReference type="ARBA" id="ARBA00023015"/>
    </source>
</evidence>
<reference evidence="5 6" key="1">
    <citation type="journal article" date="2016" name="Sci. Rep.">
        <title>Complete genome sequence and transcriptomic analysis of a novel marine strain Bacillus weihaiensis reveals the mechanism of brown algae degradation.</title>
        <authorList>
            <person name="Zhu Y."/>
            <person name="Chen P."/>
            <person name="Bao Y."/>
            <person name="Men Y."/>
            <person name="Zeng Y."/>
            <person name="Yang J."/>
            <person name="Sun J."/>
            <person name="Sun Y."/>
        </authorList>
    </citation>
    <scope>NUCLEOTIDE SEQUENCE [LARGE SCALE GENOMIC DNA]</scope>
    <source>
        <strain evidence="5 6">Alg07</strain>
    </source>
</reference>
<evidence type="ECO:0000256" key="3">
    <source>
        <dbReference type="ARBA" id="ARBA00023163"/>
    </source>
</evidence>
<dbReference type="GO" id="GO:0003700">
    <property type="term" value="F:DNA-binding transcription factor activity"/>
    <property type="evidence" value="ECO:0007669"/>
    <property type="project" value="InterPro"/>
</dbReference>
<evidence type="ECO:0000313" key="5">
    <source>
        <dbReference type="EMBL" id="APH06148.1"/>
    </source>
</evidence>
<dbReference type="Proteomes" id="UP000181936">
    <property type="component" value="Chromosome"/>
</dbReference>
<keyword evidence="3" id="KW-0804">Transcription</keyword>
<evidence type="ECO:0000256" key="2">
    <source>
        <dbReference type="ARBA" id="ARBA00023125"/>
    </source>
</evidence>
<dbReference type="STRING" id="1547283.A9C19_16140"/>
<dbReference type="OrthoDB" id="9801546at2"/>
<dbReference type="SMART" id="SM00345">
    <property type="entry name" value="HTH_GNTR"/>
    <property type="match status" value="1"/>
</dbReference>
<dbReference type="CDD" id="cd07377">
    <property type="entry name" value="WHTH_GntR"/>
    <property type="match status" value="1"/>
</dbReference>
<keyword evidence="2" id="KW-0238">DNA-binding</keyword>
<dbReference type="GO" id="GO:0003677">
    <property type="term" value="F:DNA binding"/>
    <property type="evidence" value="ECO:0007669"/>
    <property type="project" value="UniProtKB-KW"/>
</dbReference>
<dbReference type="InterPro" id="IPR036390">
    <property type="entry name" value="WH_DNA-bd_sf"/>
</dbReference>
<feature type="domain" description="HTH gntR-type" evidence="4">
    <location>
        <begin position="11"/>
        <end position="79"/>
    </location>
</feature>
<dbReference type="RefSeq" id="WP_072580950.1">
    <property type="nucleotide sequence ID" value="NZ_CP016020.1"/>
</dbReference>
<accession>A0A1L3MUY7</accession>
<dbReference type="PROSITE" id="PS50949">
    <property type="entry name" value="HTH_GNTR"/>
    <property type="match status" value="1"/>
</dbReference>
<keyword evidence="1" id="KW-0805">Transcription regulation</keyword>
<sequence length="126" mass="14577">MNIIISNTTDQPIYRQIKNQIKDQILHGQLKEKENLPSIRKLAKDLQISVITTKKAYEELEREGFIETFPGKGSFVAAQNKELLKEKQLKMIEDQLVKVIDDSKAFDINLDELKNMLTLLYEEGNL</sequence>